<protein>
    <recommendedName>
        <fullName evidence="1">Reverse transcriptase zinc-binding domain-containing protein</fullName>
    </recommendedName>
</protein>
<evidence type="ECO:0000313" key="3">
    <source>
        <dbReference type="Proteomes" id="UP001153076"/>
    </source>
</evidence>
<accession>A0A9Q1JYZ8</accession>
<proteinExistence type="predicted"/>
<name>A0A9Q1JYZ8_9CARY</name>
<comment type="caution">
    <text evidence="2">The sequence shown here is derived from an EMBL/GenBank/DDBJ whole genome shotgun (WGS) entry which is preliminary data.</text>
</comment>
<evidence type="ECO:0000259" key="1">
    <source>
        <dbReference type="Pfam" id="PF13966"/>
    </source>
</evidence>
<sequence length="200" mass="23144">MILNDEVVDRFHFQLGAMDILMRSQALGDVSCMRTSLSEYEEGLPLRLQHSQPLNRDCQMRWPADLYQAMGYSSWGSTGFLFVSTELHHEIYAYGPQKLPVRCRIARFSTQNAGLECALCEEEDEDMDHLFFSCRSAKEYWQAIKQWSSTNIVTSSTSSFMHSILNLKGPKREKMIAYAIYTAGIYQIWRARNENIFAQQ</sequence>
<dbReference type="InterPro" id="IPR026960">
    <property type="entry name" value="RVT-Znf"/>
</dbReference>
<reference evidence="2" key="1">
    <citation type="submission" date="2022-04" db="EMBL/GenBank/DDBJ databases">
        <title>Carnegiea gigantea Genome sequencing and assembly v2.</title>
        <authorList>
            <person name="Copetti D."/>
            <person name="Sanderson M.J."/>
            <person name="Burquez A."/>
            <person name="Wojciechowski M.F."/>
        </authorList>
    </citation>
    <scope>NUCLEOTIDE SEQUENCE</scope>
    <source>
        <strain evidence="2">SGP5-SGP5p</strain>
        <tissue evidence="2">Aerial part</tissue>
    </source>
</reference>
<organism evidence="2 3">
    <name type="scientific">Carnegiea gigantea</name>
    <dbReference type="NCBI Taxonomy" id="171969"/>
    <lineage>
        <taxon>Eukaryota</taxon>
        <taxon>Viridiplantae</taxon>
        <taxon>Streptophyta</taxon>
        <taxon>Embryophyta</taxon>
        <taxon>Tracheophyta</taxon>
        <taxon>Spermatophyta</taxon>
        <taxon>Magnoliopsida</taxon>
        <taxon>eudicotyledons</taxon>
        <taxon>Gunneridae</taxon>
        <taxon>Pentapetalae</taxon>
        <taxon>Caryophyllales</taxon>
        <taxon>Cactineae</taxon>
        <taxon>Cactaceae</taxon>
        <taxon>Cactoideae</taxon>
        <taxon>Echinocereeae</taxon>
        <taxon>Carnegiea</taxon>
    </lineage>
</organism>
<dbReference type="Proteomes" id="UP001153076">
    <property type="component" value="Unassembled WGS sequence"/>
</dbReference>
<dbReference type="Pfam" id="PF13966">
    <property type="entry name" value="zf-RVT"/>
    <property type="match status" value="1"/>
</dbReference>
<feature type="domain" description="Reverse transcriptase zinc-binding" evidence="1">
    <location>
        <begin position="94"/>
        <end position="141"/>
    </location>
</feature>
<gene>
    <name evidence="2" type="ORF">Cgig2_028997</name>
</gene>
<keyword evidence="3" id="KW-1185">Reference proteome</keyword>
<evidence type="ECO:0000313" key="2">
    <source>
        <dbReference type="EMBL" id="KAJ8433397.1"/>
    </source>
</evidence>
<dbReference type="EMBL" id="JAKOGI010000544">
    <property type="protein sequence ID" value="KAJ8433397.1"/>
    <property type="molecule type" value="Genomic_DNA"/>
</dbReference>
<dbReference type="AlphaFoldDB" id="A0A9Q1JYZ8"/>